<comment type="caution">
    <text evidence="2">The sequence shown here is derived from an EMBL/GenBank/DDBJ whole genome shotgun (WGS) entry which is preliminary data.</text>
</comment>
<evidence type="ECO:0000313" key="2">
    <source>
        <dbReference type="EMBL" id="OLL25528.1"/>
    </source>
</evidence>
<gene>
    <name evidence="2" type="ORF">NEOLI_004117</name>
</gene>
<feature type="signal peptide" evidence="1">
    <location>
        <begin position="1"/>
        <end position="17"/>
    </location>
</feature>
<sequence>MLKFIPVLLLVVASGTASPITQDPPNTCNATIAKSHDIGFYLFATSDIIGKPLNGSLLSTTIIGKKTEIAVLRGYSPTSIGATLFSLNDGVFSHSGMSAHVLAESGRILFGNTIGLHDAKFGLQYDCENEDNLVYGNGSGFCAQPVNANSSFWTVNRVKVADQGTDCIPIELTLAEIIPW</sequence>
<proteinExistence type="predicted"/>
<feature type="chain" id="PRO_5013364328" description="Cell wall protein phiA" evidence="1">
    <location>
        <begin position="18"/>
        <end position="180"/>
    </location>
</feature>
<evidence type="ECO:0000313" key="3">
    <source>
        <dbReference type="Proteomes" id="UP000186594"/>
    </source>
</evidence>
<evidence type="ECO:0000256" key="1">
    <source>
        <dbReference type="SAM" id="SignalP"/>
    </source>
</evidence>
<evidence type="ECO:0008006" key="4">
    <source>
        <dbReference type="Google" id="ProtNLM"/>
    </source>
</evidence>
<protein>
    <recommendedName>
        <fullName evidence="4">Cell wall protein phiA</fullName>
    </recommendedName>
</protein>
<accession>A0A1U7LSD2</accession>
<reference evidence="2 3" key="1">
    <citation type="submission" date="2016-04" db="EMBL/GenBank/DDBJ databases">
        <title>Evolutionary innovation and constraint leading to complex multicellularity in the Ascomycota.</title>
        <authorList>
            <person name="Cisse O."/>
            <person name="Nguyen A."/>
            <person name="Hewitt D.A."/>
            <person name="Jedd G."/>
            <person name="Stajich J.E."/>
        </authorList>
    </citation>
    <scope>NUCLEOTIDE SEQUENCE [LARGE SCALE GENOMIC DNA]</scope>
    <source>
        <strain evidence="2 3">DAH-3</strain>
    </source>
</reference>
<dbReference type="EMBL" id="LXFE01000379">
    <property type="protein sequence ID" value="OLL25528.1"/>
    <property type="molecule type" value="Genomic_DNA"/>
</dbReference>
<name>A0A1U7LSD2_NEOID</name>
<dbReference type="AlphaFoldDB" id="A0A1U7LSD2"/>
<dbReference type="Proteomes" id="UP000186594">
    <property type="component" value="Unassembled WGS sequence"/>
</dbReference>
<keyword evidence="3" id="KW-1185">Reference proteome</keyword>
<keyword evidence="1" id="KW-0732">Signal</keyword>
<organism evidence="2 3">
    <name type="scientific">Neolecta irregularis (strain DAH-3)</name>
    <dbReference type="NCBI Taxonomy" id="1198029"/>
    <lineage>
        <taxon>Eukaryota</taxon>
        <taxon>Fungi</taxon>
        <taxon>Dikarya</taxon>
        <taxon>Ascomycota</taxon>
        <taxon>Taphrinomycotina</taxon>
        <taxon>Neolectales</taxon>
        <taxon>Neolectaceae</taxon>
        <taxon>Neolecta</taxon>
    </lineage>
</organism>